<dbReference type="Gene3D" id="3.40.430.10">
    <property type="entry name" value="Dihydrofolate Reductase, subunit A"/>
    <property type="match status" value="1"/>
</dbReference>
<organism evidence="2">
    <name type="scientific">Streptomyces sp. R33</name>
    <dbReference type="NCBI Taxonomy" id="3238629"/>
    <lineage>
        <taxon>Bacteria</taxon>
        <taxon>Bacillati</taxon>
        <taxon>Actinomycetota</taxon>
        <taxon>Actinomycetes</taxon>
        <taxon>Kitasatosporales</taxon>
        <taxon>Streptomycetaceae</taxon>
        <taxon>Streptomyces</taxon>
    </lineage>
</organism>
<dbReference type="GO" id="GO:0009231">
    <property type="term" value="P:riboflavin biosynthetic process"/>
    <property type="evidence" value="ECO:0007669"/>
    <property type="project" value="InterPro"/>
</dbReference>
<feature type="domain" description="Bacterial bifunctional deaminase-reductase C-terminal" evidence="1">
    <location>
        <begin position="2"/>
        <end position="177"/>
    </location>
</feature>
<dbReference type="SUPFAM" id="SSF53597">
    <property type="entry name" value="Dihydrofolate reductase-like"/>
    <property type="match status" value="1"/>
</dbReference>
<dbReference type="InterPro" id="IPR050765">
    <property type="entry name" value="Riboflavin_Biosynth_HTPR"/>
</dbReference>
<dbReference type="PANTHER" id="PTHR38011:SF11">
    <property type="entry name" value="2,5-DIAMINO-6-RIBOSYLAMINO-4(3H)-PYRIMIDINONE 5'-PHOSPHATE REDUCTASE"/>
    <property type="match status" value="1"/>
</dbReference>
<dbReference type="Pfam" id="PF01872">
    <property type="entry name" value="RibD_C"/>
    <property type="match status" value="1"/>
</dbReference>
<proteinExistence type="predicted"/>
<evidence type="ECO:0000259" key="1">
    <source>
        <dbReference type="Pfam" id="PF01872"/>
    </source>
</evidence>
<evidence type="ECO:0000313" key="2">
    <source>
        <dbReference type="EMBL" id="XDV68028.1"/>
    </source>
</evidence>
<dbReference type="GO" id="GO:0008703">
    <property type="term" value="F:5-amino-6-(5-phosphoribosylamino)uracil reductase activity"/>
    <property type="evidence" value="ECO:0007669"/>
    <property type="project" value="InterPro"/>
</dbReference>
<dbReference type="InterPro" id="IPR002734">
    <property type="entry name" value="RibDG_C"/>
</dbReference>
<dbReference type="PANTHER" id="PTHR38011">
    <property type="entry name" value="DIHYDROFOLATE REDUCTASE FAMILY PROTEIN (AFU_ORTHOLOGUE AFUA_8G06820)"/>
    <property type="match status" value="1"/>
</dbReference>
<dbReference type="InterPro" id="IPR024072">
    <property type="entry name" value="DHFR-like_dom_sf"/>
</dbReference>
<dbReference type="AlphaFoldDB" id="A0AB39YDH0"/>
<dbReference type="RefSeq" id="WP_369779667.1">
    <property type="nucleotide sequence ID" value="NZ_CP165727.1"/>
</dbReference>
<dbReference type="EMBL" id="CP165727">
    <property type="protein sequence ID" value="XDV68028.1"/>
    <property type="molecule type" value="Genomic_DNA"/>
</dbReference>
<reference evidence="2" key="1">
    <citation type="submission" date="2024-08" db="EMBL/GenBank/DDBJ databases">
        <authorList>
            <person name="Yu S.T."/>
        </authorList>
    </citation>
    <scope>NUCLEOTIDE SEQUENCE</scope>
    <source>
        <strain evidence="2">R33</strain>
    </source>
</reference>
<sequence length="194" mass="21126">MRKITAGLFISLDGVVAEPQNWHFPYYNDEMGAAVMGDIQASDTFLFGRTTYEAFAESWPERERAGGDDAGLAKDFGDTRKVVVSSHDLEFTWRNSEQLQGDFLDGVKALKAEDSDRPIAVTGSVSLVRRLLAAGLLDELRLLVHPIVLGEGLRLFADGEGPYPLKLLKSETFTTGVMHLLYAPADAPPTPAAG</sequence>
<gene>
    <name evidence="2" type="ORF">AB5J51_36425</name>
</gene>
<accession>A0AB39YDH0</accession>
<name>A0AB39YDH0_9ACTN</name>
<protein>
    <submittedName>
        <fullName evidence="2">Dihydrofolate reductase family protein</fullName>
    </submittedName>
</protein>